<keyword evidence="2" id="KW-1185">Reference proteome</keyword>
<name>A0A370P1Z8_9BURK</name>
<evidence type="ECO:0000313" key="1">
    <source>
        <dbReference type="EMBL" id="RDK11889.1"/>
    </source>
</evidence>
<evidence type="ECO:0000313" key="2">
    <source>
        <dbReference type="Proteomes" id="UP000255165"/>
    </source>
</evidence>
<reference evidence="1 2" key="1">
    <citation type="submission" date="2018-06" db="EMBL/GenBank/DDBJ databases">
        <authorList>
            <person name="Feng T."/>
            <person name="Jeon C.O."/>
        </authorList>
    </citation>
    <scope>NUCLEOTIDE SEQUENCE [LARGE SCALE GENOMIC DNA]</scope>
    <source>
        <strain evidence="1 2">S23</strain>
    </source>
</reference>
<dbReference type="Proteomes" id="UP000255165">
    <property type="component" value="Unassembled WGS sequence"/>
</dbReference>
<proteinExistence type="predicted"/>
<organism evidence="1 2">
    <name type="scientific">Cupriavidus lacunae</name>
    <dbReference type="NCBI Taxonomy" id="2666307"/>
    <lineage>
        <taxon>Bacteria</taxon>
        <taxon>Pseudomonadati</taxon>
        <taxon>Pseudomonadota</taxon>
        <taxon>Betaproteobacteria</taxon>
        <taxon>Burkholderiales</taxon>
        <taxon>Burkholderiaceae</taxon>
        <taxon>Cupriavidus</taxon>
    </lineage>
</organism>
<sequence>MLRVTVELMPGGGGQGRRTLATADIGRIRSGALADYQIDMEEDLLPNPWNATLQDYPRWSASVWDLVARSIAVALTGKEELPPRPVLPQVPVHLSMDRTSYVRLDEIPEPTRSYFAHNIRASTRPIIDEAPDPLGCAYSWDWNDFLAGLR</sequence>
<dbReference type="EMBL" id="QKWJ01000002">
    <property type="protein sequence ID" value="RDK11889.1"/>
    <property type="molecule type" value="Genomic_DNA"/>
</dbReference>
<protein>
    <submittedName>
        <fullName evidence="1">Uncharacterized protein</fullName>
    </submittedName>
</protein>
<gene>
    <name evidence="1" type="ORF">DN412_03050</name>
</gene>
<comment type="caution">
    <text evidence="1">The sequence shown here is derived from an EMBL/GenBank/DDBJ whole genome shotgun (WGS) entry which is preliminary data.</text>
</comment>
<accession>A0A370P1Z8</accession>
<dbReference type="AlphaFoldDB" id="A0A370P1Z8"/>
<dbReference type="RefSeq" id="WP_115013162.1">
    <property type="nucleotide sequence ID" value="NZ_QKWJ01000002.1"/>
</dbReference>